<dbReference type="AlphaFoldDB" id="A0A1L9QKI5"/>
<dbReference type="STRING" id="1925591.BI308_23715"/>
<evidence type="ECO:0000313" key="1">
    <source>
        <dbReference type="EMBL" id="OJJ16244.1"/>
    </source>
</evidence>
<name>A0A1L9QKI5_9CYAN</name>
<sequence>MLTPLGFALPIEASQVLPSNTHSPLVLSQSDWQTYTRTGHFRVEMPGQPEEERSSEDFGGETLTIEEIQFEDEEGIYGVFYMELPTEYLQQASDKQILDEMSDSFLEGMEMPDLKSQEQLIDLNGYPGREYRVTEIEGEGLLVLRLYLAENKIYFLVSASSVADLVERFMNSFELL</sequence>
<organism evidence="1 2">
    <name type="scientific">Roseofilum reptotaenium AO1-A</name>
    <dbReference type="NCBI Taxonomy" id="1925591"/>
    <lineage>
        <taxon>Bacteria</taxon>
        <taxon>Bacillati</taxon>
        <taxon>Cyanobacteriota</taxon>
        <taxon>Cyanophyceae</taxon>
        <taxon>Desertifilales</taxon>
        <taxon>Desertifilaceae</taxon>
        <taxon>Roseofilum</taxon>
    </lineage>
</organism>
<proteinExistence type="predicted"/>
<evidence type="ECO:0000313" key="2">
    <source>
        <dbReference type="Proteomes" id="UP000183940"/>
    </source>
</evidence>
<dbReference type="Proteomes" id="UP000183940">
    <property type="component" value="Unassembled WGS sequence"/>
</dbReference>
<evidence type="ECO:0008006" key="3">
    <source>
        <dbReference type="Google" id="ProtNLM"/>
    </source>
</evidence>
<keyword evidence="2" id="KW-1185">Reference proteome</keyword>
<comment type="caution">
    <text evidence="1">The sequence shown here is derived from an EMBL/GenBank/DDBJ whole genome shotgun (WGS) entry which is preliminary data.</text>
</comment>
<dbReference type="EMBL" id="MLAW01000065">
    <property type="protein sequence ID" value="OJJ16244.1"/>
    <property type="molecule type" value="Genomic_DNA"/>
</dbReference>
<protein>
    <recommendedName>
        <fullName evidence="3">PsbP C-terminal domain-containing protein</fullName>
    </recommendedName>
</protein>
<gene>
    <name evidence="1" type="ORF">BI308_23715</name>
</gene>
<reference evidence="1" key="1">
    <citation type="submission" date="2016-10" db="EMBL/GenBank/DDBJ databases">
        <title>CRISPR-Cas defence system in Roseofilum reptotaenium: evidence of a bacteriophage-cyanobacterium arms race in the coral black band disease.</title>
        <authorList>
            <person name="Buerger P."/>
            <person name="Wood-Charlson E.M."/>
            <person name="Weynberg K.D."/>
            <person name="Willis B."/>
            <person name="Van Oppen M.J."/>
        </authorList>
    </citation>
    <scope>NUCLEOTIDE SEQUENCE [LARGE SCALE GENOMIC DNA]</scope>
    <source>
        <strain evidence="1">AO1-A</strain>
    </source>
</reference>
<accession>A0A1L9QKI5</accession>